<dbReference type="PANTHER" id="PTHR30483:SF6">
    <property type="entry name" value="PERIPLASMIC BINDING PROTEIN OF ABC TRANSPORTER FOR NATURAL AMINO ACIDS"/>
    <property type="match status" value="1"/>
</dbReference>
<dbReference type="Gene3D" id="3.40.50.2300">
    <property type="match status" value="2"/>
</dbReference>
<dbReference type="EMBL" id="BAABBO010000007">
    <property type="protein sequence ID" value="GAA3956236.1"/>
    <property type="molecule type" value="Genomic_DNA"/>
</dbReference>
<dbReference type="InterPro" id="IPR000709">
    <property type="entry name" value="Leu_Ile_Val-bd"/>
</dbReference>
<dbReference type="Proteomes" id="UP001501337">
    <property type="component" value="Unassembled WGS sequence"/>
</dbReference>
<dbReference type="PANTHER" id="PTHR30483">
    <property type="entry name" value="LEUCINE-SPECIFIC-BINDING PROTEIN"/>
    <property type="match status" value="1"/>
</dbReference>
<accession>A0ABP7NYH2</accession>
<keyword evidence="8" id="KW-1185">Reference proteome</keyword>
<feature type="chain" id="PRO_5047516124" evidence="5">
    <location>
        <begin position="25"/>
        <end position="385"/>
    </location>
</feature>
<evidence type="ECO:0000313" key="7">
    <source>
        <dbReference type="EMBL" id="GAA3956236.1"/>
    </source>
</evidence>
<comment type="caution">
    <text evidence="7">The sequence shown here is derived from an EMBL/GenBank/DDBJ whole genome shotgun (WGS) entry which is preliminary data.</text>
</comment>
<protein>
    <submittedName>
        <fullName evidence="7">ABC transporter substrate-binding protein</fullName>
    </submittedName>
</protein>
<gene>
    <name evidence="7" type="ORF">GCM10022278_13470</name>
</gene>
<organism evidence="7 8">
    <name type="scientific">Allohahella marinimesophila</name>
    <dbReference type="NCBI Taxonomy" id="1054972"/>
    <lineage>
        <taxon>Bacteria</taxon>
        <taxon>Pseudomonadati</taxon>
        <taxon>Pseudomonadota</taxon>
        <taxon>Gammaproteobacteria</taxon>
        <taxon>Oceanospirillales</taxon>
        <taxon>Hahellaceae</taxon>
        <taxon>Allohahella</taxon>
    </lineage>
</organism>
<evidence type="ECO:0000259" key="6">
    <source>
        <dbReference type="Pfam" id="PF13458"/>
    </source>
</evidence>
<evidence type="ECO:0000256" key="2">
    <source>
        <dbReference type="ARBA" id="ARBA00022448"/>
    </source>
</evidence>
<evidence type="ECO:0000256" key="4">
    <source>
        <dbReference type="ARBA" id="ARBA00022970"/>
    </source>
</evidence>
<feature type="domain" description="Leucine-binding protein" evidence="6">
    <location>
        <begin position="28"/>
        <end position="372"/>
    </location>
</feature>
<reference evidence="8" key="1">
    <citation type="journal article" date="2019" name="Int. J. Syst. Evol. Microbiol.">
        <title>The Global Catalogue of Microorganisms (GCM) 10K type strain sequencing project: providing services to taxonomists for standard genome sequencing and annotation.</title>
        <authorList>
            <consortium name="The Broad Institute Genomics Platform"/>
            <consortium name="The Broad Institute Genome Sequencing Center for Infectious Disease"/>
            <person name="Wu L."/>
            <person name="Ma J."/>
        </authorList>
    </citation>
    <scope>NUCLEOTIDE SEQUENCE [LARGE SCALE GENOMIC DNA]</scope>
    <source>
        <strain evidence="8">JCM 17555</strain>
    </source>
</reference>
<dbReference type="InterPro" id="IPR028082">
    <property type="entry name" value="Peripla_BP_I"/>
</dbReference>
<dbReference type="InterPro" id="IPR051010">
    <property type="entry name" value="BCAA_transport"/>
</dbReference>
<dbReference type="RefSeq" id="WP_344804591.1">
    <property type="nucleotide sequence ID" value="NZ_BAABBO010000007.1"/>
</dbReference>
<feature type="signal peptide" evidence="5">
    <location>
        <begin position="1"/>
        <end position="24"/>
    </location>
</feature>
<keyword evidence="3 5" id="KW-0732">Signal</keyword>
<dbReference type="PRINTS" id="PR00337">
    <property type="entry name" value="LEUILEVALBP"/>
</dbReference>
<evidence type="ECO:0000256" key="5">
    <source>
        <dbReference type="SAM" id="SignalP"/>
    </source>
</evidence>
<comment type="similarity">
    <text evidence="1">Belongs to the leucine-binding protein family.</text>
</comment>
<proteinExistence type="inferred from homology"/>
<evidence type="ECO:0000256" key="1">
    <source>
        <dbReference type="ARBA" id="ARBA00010062"/>
    </source>
</evidence>
<sequence>MKILKKLGLAIAAATLSVSTATHAADDKISIGFTGPLSGGAALYGENTLSGLKMAVEEINASGGVKFGGKQHTLDLVSLDDRYTPAQAATNAKRLVQESKAPVVFVPHSGGVFALQDFNEKSNFLLMAYTSVPSVTEKGNKLTVRIPPTFDGYVEAFTDYAQTNQGKKLGIAGATHEYAKIWTDMITDYWKKQGGTIVVSNPMDYNKSADFYTGVSKVIAADPDVMFVGGASEPTGLVVQQARQLGYQGGFIVMDQAKIDEVAEVAGGLEMVEGAIGVMPLSVYDTKAAQDFVKRYKAKFNKVPGSEAAYNYLALNAVAKAMELAGSSDPTAIRKHLGEALKTMDDSKNPYEVVEITDDGGFVTETLLAVVEDGKIVRKPVEPKK</sequence>
<dbReference type="InterPro" id="IPR028081">
    <property type="entry name" value="Leu-bd"/>
</dbReference>
<dbReference type="CDD" id="cd06336">
    <property type="entry name" value="PBP1_ABC_ligand_binding-like"/>
    <property type="match status" value="1"/>
</dbReference>
<keyword evidence="4" id="KW-0029">Amino-acid transport</keyword>
<name>A0ABP7NYH2_9GAMM</name>
<keyword evidence="2" id="KW-0813">Transport</keyword>
<dbReference type="SUPFAM" id="SSF53822">
    <property type="entry name" value="Periplasmic binding protein-like I"/>
    <property type="match status" value="1"/>
</dbReference>
<dbReference type="Pfam" id="PF13458">
    <property type="entry name" value="Peripla_BP_6"/>
    <property type="match status" value="1"/>
</dbReference>
<evidence type="ECO:0000313" key="8">
    <source>
        <dbReference type="Proteomes" id="UP001501337"/>
    </source>
</evidence>
<evidence type="ECO:0000256" key="3">
    <source>
        <dbReference type="ARBA" id="ARBA00022729"/>
    </source>
</evidence>